<dbReference type="InParanoid" id="A0A1X7SF00"/>
<evidence type="ECO:0000313" key="1">
    <source>
        <dbReference type="EnsemblMetazoa" id="Aqu2.1.00652_001"/>
    </source>
</evidence>
<sequence>MKSTTFEFISLLVLPRTRQPPRRYNSGTQEYTHPSPKELYRQPYYEVIDLLVNEIDRRFDQETFSILQEMETLVIQSCNNKKATPSSRFSSMYNDDFD</sequence>
<proteinExistence type="predicted"/>
<organism evidence="1">
    <name type="scientific">Amphimedon queenslandica</name>
    <name type="common">Sponge</name>
    <dbReference type="NCBI Taxonomy" id="400682"/>
    <lineage>
        <taxon>Eukaryota</taxon>
        <taxon>Metazoa</taxon>
        <taxon>Porifera</taxon>
        <taxon>Demospongiae</taxon>
        <taxon>Heteroscleromorpha</taxon>
        <taxon>Haplosclerida</taxon>
        <taxon>Niphatidae</taxon>
        <taxon>Amphimedon</taxon>
    </lineage>
</organism>
<accession>A0A1X7SF00</accession>
<dbReference type="AlphaFoldDB" id="A0A1X7SF00"/>
<dbReference type="EnsemblMetazoa" id="Aqu2.1.00652_001">
    <property type="protein sequence ID" value="Aqu2.1.00652_001"/>
    <property type="gene ID" value="Aqu2.1.00652"/>
</dbReference>
<name>A0A1X7SF00_AMPQE</name>
<protein>
    <submittedName>
        <fullName evidence="1">Uncharacterized protein</fullName>
    </submittedName>
</protein>
<reference evidence="1" key="1">
    <citation type="submission" date="2017-05" db="UniProtKB">
        <authorList>
            <consortium name="EnsemblMetazoa"/>
        </authorList>
    </citation>
    <scope>IDENTIFICATION</scope>
</reference>